<dbReference type="AlphaFoldDB" id="A0A0F8Z3R1"/>
<protein>
    <submittedName>
        <fullName evidence="1">Uncharacterized protein</fullName>
    </submittedName>
</protein>
<comment type="caution">
    <text evidence="1">The sequence shown here is derived from an EMBL/GenBank/DDBJ whole genome shotgun (WGS) entry which is preliminary data.</text>
</comment>
<organism evidence="1">
    <name type="scientific">marine sediment metagenome</name>
    <dbReference type="NCBI Taxonomy" id="412755"/>
    <lineage>
        <taxon>unclassified sequences</taxon>
        <taxon>metagenomes</taxon>
        <taxon>ecological metagenomes</taxon>
    </lineage>
</organism>
<accession>A0A0F8Z3R1</accession>
<gene>
    <name evidence="1" type="ORF">LCGC14_3081800</name>
</gene>
<evidence type="ECO:0000313" key="1">
    <source>
        <dbReference type="EMBL" id="KKK54726.1"/>
    </source>
</evidence>
<name>A0A0F8Z3R1_9ZZZZ</name>
<proteinExistence type="predicted"/>
<dbReference type="EMBL" id="LAZR01065848">
    <property type="protein sequence ID" value="KKK54726.1"/>
    <property type="molecule type" value="Genomic_DNA"/>
</dbReference>
<reference evidence="1" key="1">
    <citation type="journal article" date="2015" name="Nature">
        <title>Complex archaea that bridge the gap between prokaryotes and eukaryotes.</title>
        <authorList>
            <person name="Spang A."/>
            <person name="Saw J.H."/>
            <person name="Jorgensen S.L."/>
            <person name="Zaremba-Niedzwiedzka K."/>
            <person name="Martijn J."/>
            <person name="Lind A.E."/>
            <person name="van Eijk R."/>
            <person name="Schleper C."/>
            <person name="Guy L."/>
            <person name="Ettema T.J."/>
        </authorList>
    </citation>
    <scope>NUCLEOTIDE SEQUENCE</scope>
</reference>
<sequence length="53" mass="6000">MNELRANSHMVSISKVAKMQLWNQFSGFADDKPFQVLLGFSQGDLAEHAVLEY</sequence>